<protein>
    <recommendedName>
        <fullName evidence="5">PEP-CTERM protein-sorting domain-containing protein</fullName>
    </recommendedName>
</protein>
<proteinExistence type="predicted"/>
<dbReference type="AlphaFoldDB" id="A0A5B9Q767"/>
<keyword evidence="1" id="KW-0472">Membrane</keyword>
<evidence type="ECO:0000313" key="4">
    <source>
        <dbReference type="Proteomes" id="UP000323917"/>
    </source>
</evidence>
<dbReference type="Proteomes" id="UP000323917">
    <property type="component" value="Chromosome"/>
</dbReference>
<evidence type="ECO:0000313" key="3">
    <source>
        <dbReference type="EMBL" id="QEG33560.1"/>
    </source>
</evidence>
<keyword evidence="1" id="KW-0812">Transmembrane</keyword>
<keyword evidence="1" id="KW-1133">Transmembrane helix</keyword>
<dbReference type="OrthoDB" id="267377at2"/>
<feature type="chain" id="PRO_5022955117" description="PEP-CTERM protein-sorting domain-containing protein" evidence="2">
    <location>
        <begin position="23"/>
        <end position="527"/>
    </location>
</feature>
<keyword evidence="4" id="KW-1185">Reference proteome</keyword>
<dbReference type="NCBIfam" id="TIGR05002">
    <property type="entry name" value="NxxGxxAF_repeat"/>
    <property type="match status" value="7"/>
</dbReference>
<evidence type="ECO:0000256" key="1">
    <source>
        <dbReference type="SAM" id="Phobius"/>
    </source>
</evidence>
<dbReference type="EMBL" id="CP042913">
    <property type="protein sequence ID" value="QEG33560.1"/>
    <property type="molecule type" value="Genomic_DNA"/>
</dbReference>
<dbReference type="KEGG" id="bgok:Pr1d_08240"/>
<dbReference type="Pfam" id="PF24251">
    <property type="entry name" value="DUF7453"/>
    <property type="match status" value="1"/>
</dbReference>
<sequence precursor="true">MKPFFLVNLFLAILASLMTCEAAVWNIDTIQKIAITGDIMPGTTGVLTQNVAENGFSGNAFGQAVFRGRLTGPGIDSDNSEGLWTGGSPALSLVALGGSIAPATTLSFRFMVDPVINAQGQIVLYGFFDPNDAGPDFFSGIWKADASGQLELVARAGGNAPGTNGVFDHLSSVFVDLSFNDLGEVSIHADIFDSFDQGIWTDAGGGGLRLITLRNENAPGTDTHFTSFRPVSLNNLGETAFLGLLPFGDGTRNAGIWKEKQIGQLELVVRKGDLTPDSTGRFTEIGNPKFNNKEKIAFTSAIDADLNGTIDYQSIWQEDSTGNLTQLFRSDVSLPGTSFQFRTIYDFEFNNSSEYALDALLDTGSSQDRGIWKVDSEGDIGLVAMRNSFAPGTPSSRFAEFYDWTMNELGQVAFFGRIFGNGVIDPNSSGIWALDQNGILKLIVRTGDSINVGDAANPDYRTVIGLRSPDQGLISDKGKVLFSAIFADGAGVFSSSLVAIPEPNTLSAVLVLLVAGFFSMARYFIRS</sequence>
<reference evidence="3 4" key="1">
    <citation type="submission" date="2019-08" db="EMBL/GenBank/DDBJ databases">
        <title>Deep-cultivation of Planctomycetes and their phenomic and genomic characterization uncovers novel biology.</title>
        <authorList>
            <person name="Wiegand S."/>
            <person name="Jogler M."/>
            <person name="Boedeker C."/>
            <person name="Pinto D."/>
            <person name="Vollmers J."/>
            <person name="Rivas-Marin E."/>
            <person name="Kohn T."/>
            <person name="Peeters S.H."/>
            <person name="Heuer A."/>
            <person name="Rast P."/>
            <person name="Oberbeckmann S."/>
            <person name="Bunk B."/>
            <person name="Jeske O."/>
            <person name="Meyerdierks A."/>
            <person name="Storesund J.E."/>
            <person name="Kallscheuer N."/>
            <person name="Luecker S."/>
            <person name="Lage O.M."/>
            <person name="Pohl T."/>
            <person name="Merkel B.J."/>
            <person name="Hornburger P."/>
            <person name="Mueller R.-W."/>
            <person name="Bruemmer F."/>
            <person name="Labrenz M."/>
            <person name="Spormann A.M."/>
            <person name="Op den Camp H."/>
            <person name="Overmann J."/>
            <person name="Amann R."/>
            <person name="Jetten M.S.M."/>
            <person name="Mascher T."/>
            <person name="Medema M.H."/>
            <person name="Devos D.P."/>
            <person name="Kaster A.-K."/>
            <person name="Ovreas L."/>
            <person name="Rohde M."/>
            <person name="Galperin M.Y."/>
            <person name="Jogler C."/>
        </authorList>
    </citation>
    <scope>NUCLEOTIDE SEQUENCE [LARGE SCALE GENOMIC DNA]</scope>
    <source>
        <strain evidence="3 4">Pr1d</strain>
    </source>
</reference>
<keyword evidence="2" id="KW-0732">Signal</keyword>
<dbReference type="InterPro" id="IPR055876">
    <property type="entry name" value="DUF7453"/>
</dbReference>
<gene>
    <name evidence="3" type="ORF">Pr1d_08240</name>
</gene>
<accession>A0A5B9Q767</accession>
<feature type="transmembrane region" description="Helical" evidence="1">
    <location>
        <begin position="506"/>
        <end position="525"/>
    </location>
</feature>
<evidence type="ECO:0008006" key="5">
    <source>
        <dbReference type="Google" id="ProtNLM"/>
    </source>
</evidence>
<dbReference type="RefSeq" id="WP_148072309.1">
    <property type="nucleotide sequence ID" value="NZ_CP042913.1"/>
</dbReference>
<evidence type="ECO:0000256" key="2">
    <source>
        <dbReference type="SAM" id="SignalP"/>
    </source>
</evidence>
<name>A0A5B9Q767_9BACT</name>
<feature type="signal peptide" evidence="2">
    <location>
        <begin position="1"/>
        <end position="22"/>
    </location>
</feature>
<organism evidence="3 4">
    <name type="scientific">Bythopirellula goksoeyrii</name>
    <dbReference type="NCBI Taxonomy" id="1400387"/>
    <lineage>
        <taxon>Bacteria</taxon>
        <taxon>Pseudomonadati</taxon>
        <taxon>Planctomycetota</taxon>
        <taxon>Planctomycetia</taxon>
        <taxon>Pirellulales</taxon>
        <taxon>Lacipirellulaceae</taxon>
        <taxon>Bythopirellula</taxon>
    </lineage>
</organism>